<sequence length="85" mass="9517">ESKGKRLQQRKSLADAGTSWESGVRRSTRFRTKPLKYWKGERMMYGRVHKSLSTVIGVKCMSPGSDGKPKMKLRNGSAKLSNVCA</sequence>
<accession>A0A392MU79</accession>
<dbReference type="GO" id="GO:0019237">
    <property type="term" value="F:centromeric DNA binding"/>
    <property type="evidence" value="ECO:0007669"/>
    <property type="project" value="InterPro"/>
</dbReference>
<name>A0A392MU79_9FABA</name>
<organism evidence="5 6">
    <name type="scientific">Trifolium medium</name>
    <dbReference type="NCBI Taxonomy" id="97028"/>
    <lineage>
        <taxon>Eukaryota</taxon>
        <taxon>Viridiplantae</taxon>
        <taxon>Streptophyta</taxon>
        <taxon>Embryophyta</taxon>
        <taxon>Tracheophyta</taxon>
        <taxon>Spermatophyta</taxon>
        <taxon>Magnoliopsida</taxon>
        <taxon>eudicotyledons</taxon>
        <taxon>Gunneridae</taxon>
        <taxon>Pentapetalae</taxon>
        <taxon>rosids</taxon>
        <taxon>fabids</taxon>
        <taxon>Fabales</taxon>
        <taxon>Fabaceae</taxon>
        <taxon>Papilionoideae</taxon>
        <taxon>50 kb inversion clade</taxon>
        <taxon>NPAAA clade</taxon>
        <taxon>Hologalegina</taxon>
        <taxon>IRL clade</taxon>
        <taxon>Trifolieae</taxon>
        <taxon>Trifolium</taxon>
    </lineage>
</organism>
<dbReference type="GO" id="GO:0051382">
    <property type="term" value="P:kinetochore assembly"/>
    <property type="evidence" value="ECO:0007669"/>
    <property type="project" value="InterPro"/>
</dbReference>
<evidence type="ECO:0000256" key="2">
    <source>
        <dbReference type="ARBA" id="ARBA00010291"/>
    </source>
</evidence>
<dbReference type="AlphaFoldDB" id="A0A392MU79"/>
<feature type="region of interest" description="Disordered" evidence="4">
    <location>
        <begin position="1"/>
        <end position="25"/>
    </location>
</feature>
<dbReference type="EMBL" id="LXQA010019213">
    <property type="protein sequence ID" value="MCH90863.1"/>
    <property type="molecule type" value="Genomic_DNA"/>
</dbReference>
<evidence type="ECO:0000256" key="3">
    <source>
        <dbReference type="ARBA" id="ARBA00023242"/>
    </source>
</evidence>
<evidence type="ECO:0000256" key="1">
    <source>
        <dbReference type="ARBA" id="ARBA00004123"/>
    </source>
</evidence>
<comment type="subcellular location">
    <subcellularLocation>
        <location evidence="1">Nucleus</location>
    </subcellularLocation>
</comment>
<comment type="caution">
    <text evidence="5">The sequence shown here is derived from an EMBL/GenBank/DDBJ whole genome shotgun (WGS) entry which is preliminary data.</text>
</comment>
<reference evidence="5 6" key="1">
    <citation type="journal article" date="2018" name="Front. Plant Sci.">
        <title>Red Clover (Trifolium pratense) and Zigzag Clover (T. medium) - A Picture of Genomic Similarities and Differences.</title>
        <authorList>
            <person name="Dluhosova J."/>
            <person name="Istvanek J."/>
            <person name="Nedelnik J."/>
            <person name="Repkova J."/>
        </authorList>
    </citation>
    <scope>NUCLEOTIDE SEQUENCE [LARGE SCALE GENOMIC DNA]</scope>
    <source>
        <strain evidence="6">cv. 10/8</strain>
        <tissue evidence="5">Leaf</tissue>
    </source>
</reference>
<feature type="non-terminal residue" evidence="5">
    <location>
        <position position="1"/>
    </location>
</feature>
<evidence type="ECO:0000313" key="5">
    <source>
        <dbReference type="EMBL" id="MCH90863.1"/>
    </source>
</evidence>
<evidence type="ECO:0000256" key="4">
    <source>
        <dbReference type="SAM" id="MobiDB-lite"/>
    </source>
</evidence>
<dbReference type="GO" id="GO:0051315">
    <property type="term" value="P:attachment of mitotic spindle microtubules to kinetochore"/>
    <property type="evidence" value="ECO:0007669"/>
    <property type="project" value="TreeGrafter"/>
</dbReference>
<dbReference type="InterPro" id="IPR028386">
    <property type="entry name" value="CENP-C/Mif2/cnp3"/>
</dbReference>
<dbReference type="Proteomes" id="UP000265520">
    <property type="component" value="Unassembled WGS sequence"/>
</dbReference>
<dbReference type="GO" id="GO:0005634">
    <property type="term" value="C:nucleus"/>
    <property type="evidence" value="ECO:0007669"/>
    <property type="project" value="UniProtKB-SubCell"/>
</dbReference>
<dbReference type="PANTHER" id="PTHR16684">
    <property type="entry name" value="CENTROMERE PROTEIN C"/>
    <property type="match status" value="1"/>
</dbReference>
<protein>
    <submittedName>
        <fullName evidence="5">CENP-C</fullName>
    </submittedName>
</protein>
<dbReference type="PANTHER" id="PTHR16684:SF11">
    <property type="entry name" value="CENTROMERE PROTEIN C"/>
    <property type="match status" value="1"/>
</dbReference>
<keyword evidence="3" id="KW-0539">Nucleus</keyword>
<evidence type="ECO:0000313" key="6">
    <source>
        <dbReference type="Proteomes" id="UP000265520"/>
    </source>
</evidence>
<proteinExistence type="inferred from homology"/>
<dbReference type="GO" id="GO:0000776">
    <property type="term" value="C:kinetochore"/>
    <property type="evidence" value="ECO:0007669"/>
    <property type="project" value="InterPro"/>
</dbReference>
<dbReference type="GO" id="GO:0051455">
    <property type="term" value="P:spindle attachment to meiosis I kinetochore"/>
    <property type="evidence" value="ECO:0007669"/>
    <property type="project" value="TreeGrafter"/>
</dbReference>
<keyword evidence="6" id="KW-1185">Reference proteome</keyword>
<feature type="region of interest" description="Disordered" evidence="4">
    <location>
        <begin position="63"/>
        <end position="85"/>
    </location>
</feature>
<gene>
    <name evidence="5" type="ORF">A2U01_0011786</name>
</gene>
<comment type="similarity">
    <text evidence="2">Belongs to the CENP-C/MIF2 family.</text>
</comment>